<dbReference type="EMBL" id="CAACVI010000001">
    <property type="protein sequence ID" value="VEN72678.1"/>
    <property type="molecule type" value="Genomic_DNA"/>
</dbReference>
<gene>
    <name evidence="2" type="ORF">EPICR_10177</name>
</gene>
<dbReference type="InterPro" id="IPR002850">
    <property type="entry name" value="PIN_toxin-like"/>
</dbReference>
<dbReference type="InterPro" id="IPR029060">
    <property type="entry name" value="PIN-like_dom_sf"/>
</dbReference>
<dbReference type="SMART" id="SM00670">
    <property type="entry name" value="PINc"/>
    <property type="match status" value="1"/>
</dbReference>
<reference evidence="2" key="1">
    <citation type="submission" date="2019-01" db="EMBL/GenBank/DDBJ databases">
        <authorList>
            <consortium name="Genoscope - CEA"/>
            <person name="William W."/>
        </authorList>
    </citation>
    <scope>NUCLEOTIDE SEQUENCE</scope>
    <source>
        <strain evidence="2">CR-1</strain>
    </source>
</reference>
<dbReference type="Gene3D" id="3.40.50.1010">
    <property type="entry name" value="5'-nuclease"/>
    <property type="match status" value="1"/>
</dbReference>
<accession>A0A484HG91</accession>
<evidence type="ECO:0000259" key="1">
    <source>
        <dbReference type="SMART" id="SM00670"/>
    </source>
</evidence>
<dbReference type="AlphaFoldDB" id="A0A484HG91"/>
<feature type="domain" description="PIN" evidence="1">
    <location>
        <begin position="1"/>
        <end position="112"/>
    </location>
</feature>
<sequence>MRLVVDTNIFFPGLSPKSRYHQILKDIYSGKQKLLVSTSVLLEYEEILEKIFPKELLEQFWLFILTSENVVFVSPTFSFQLPFSDEDDQKFVDCAVCGQADFLITNDKHYNILKDIEFPKVRMIKADTFIKKFTILE</sequence>
<dbReference type="NCBIfam" id="TIGR00305">
    <property type="entry name" value="putative toxin-antitoxin system toxin component, PIN family"/>
    <property type="match status" value="1"/>
</dbReference>
<name>A0A484HG91_9BACT</name>
<dbReference type="Pfam" id="PF13470">
    <property type="entry name" value="PIN_3"/>
    <property type="match status" value="1"/>
</dbReference>
<protein>
    <submittedName>
        <fullName evidence="2">Nucleotide-binding protein</fullName>
    </submittedName>
</protein>
<proteinExistence type="predicted"/>
<dbReference type="SUPFAM" id="SSF88723">
    <property type="entry name" value="PIN domain-like"/>
    <property type="match status" value="1"/>
</dbReference>
<evidence type="ECO:0000313" key="2">
    <source>
        <dbReference type="EMBL" id="VEN72678.1"/>
    </source>
</evidence>
<dbReference type="InterPro" id="IPR002716">
    <property type="entry name" value="PIN_dom"/>
</dbReference>
<organism evidence="2">
    <name type="scientific">uncultured Desulfobacteraceae bacterium</name>
    <dbReference type="NCBI Taxonomy" id="218296"/>
    <lineage>
        <taxon>Bacteria</taxon>
        <taxon>Pseudomonadati</taxon>
        <taxon>Thermodesulfobacteriota</taxon>
        <taxon>Desulfobacteria</taxon>
        <taxon>Desulfobacterales</taxon>
        <taxon>Desulfobacteraceae</taxon>
        <taxon>environmental samples</taxon>
    </lineage>
</organism>
<dbReference type="PANTHER" id="PTHR34610:SF3">
    <property type="entry name" value="SSL7007 PROTEIN"/>
    <property type="match status" value="1"/>
</dbReference>
<dbReference type="PANTHER" id="PTHR34610">
    <property type="entry name" value="SSL7007 PROTEIN"/>
    <property type="match status" value="1"/>
</dbReference>